<keyword evidence="3" id="KW-1185">Reference proteome</keyword>
<organism evidence="2 3">
    <name type="scientific">Phanerochaete carnosa (strain HHB-10118-sp)</name>
    <name type="common">White-rot fungus</name>
    <name type="synonym">Peniophora carnosa</name>
    <dbReference type="NCBI Taxonomy" id="650164"/>
    <lineage>
        <taxon>Eukaryota</taxon>
        <taxon>Fungi</taxon>
        <taxon>Dikarya</taxon>
        <taxon>Basidiomycota</taxon>
        <taxon>Agaricomycotina</taxon>
        <taxon>Agaricomycetes</taxon>
        <taxon>Polyporales</taxon>
        <taxon>Phanerochaetaceae</taxon>
        <taxon>Phanerochaete</taxon>
    </lineage>
</organism>
<evidence type="ECO:0000313" key="3">
    <source>
        <dbReference type="Proteomes" id="UP000008370"/>
    </source>
</evidence>
<dbReference type="OrthoDB" id="3233595at2759"/>
<gene>
    <name evidence="2" type="ORF">PHACADRAFT_253077</name>
</gene>
<dbReference type="SMART" id="SM00829">
    <property type="entry name" value="PKS_ER"/>
    <property type="match status" value="1"/>
</dbReference>
<dbReference type="GO" id="GO:0016651">
    <property type="term" value="F:oxidoreductase activity, acting on NAD(P)H"/>
    <property type="evidence" value="ECO:0007669"/>
    <property type="project" value="InterPro"/>
</dbReference>
<dbReference type="SUPFAM" id="SSF50129">
    <property type="entry name" value="GroES-like"/>
    <property type="match status" value="1"/>
</dbReference>
<dbReference type="InterPro" id="IPR013154">
    <property type="entry name" value="ADH-like_N"/>
</dbReference>
<dbReference type="Pfam" id="PF00107">
    <property type="entry name" value="ADH_zinc_N"/>
    <property type="match status" value="1"/>
</dbReference>
<name>K5W3Z2_PHACS</name>
<dbReference type="Gene3D" id="3.90.180.10">
    <property type="entry name" value="Medium-chain alcohol dehydrogenases, catalytic domain"/>
    <property type="match status" value="1"/>
</dbReference>
<dbReference type="InterPro" id="IPR011032">
    <property type="entry name" value="GroES-like_sf"/>
</dbReference>
<dbReference type="InterPro" id="IPR036291">
    <property type="entry name" value="NAD(P)-bd_dom_sf"/>
</dbReference>
<dbReference type="AlphaFoldDB" id="K5W3Z2"/>
<evidence type="ECO:0000313" key="2">
    <source>
        <dbReference type="EMBL" id="EKM58613.1"/>
    </source>
</evidence>
<dbReference type="HOGENOM" id="CLU_026673_16_5_1"/>
<dbReference type="PANTHER" id="PTHR45348:SF2">
    <property type="entry name" value="ZINC-TYPE ALCOHOL DEHYDROGENASE-LIKE PROTEIN C2E1P3.01"/>
    <property type="match status" value="1"/>
</dbReference>
<dbReference type="EMBL" id="JH930470">
    <property type="protein sequence ID" value="EKM58613.1"/>
    <property type="molecule type" value="Genomic_DNA"/>
</dbReference>
<proteinExistence type="predicted"/>
<dbReference type="CDD" id="cd08249">
    <property type="entry name" value="enoyl_reductase_like"/>
    <property type="match status" value="1"/>
</dbReference>
<sequence>MQQKVLILTGKLSESSGKFVVDVKDMPEPGPGYVLVEVHAAALNPIDCAMADTGLFVKEWPLTLGFDAAGVVKKLGEGVTHFAVGDKVMHAGTHVDPAVFTFQQYVVMRAEFVAKVPSNITLDQAATIPLTMATAALGLYDKKQKPFGGIGLTPPWEEGGRGKYAGEPIVILGGASGVGQHAIQFAKISGFSPIITTASTSNEEYLKSLGATQVVDRNLPLSELSSLVKQITDKPVKYGFGAIGTPDAQDALYDVVASGGQLLLVKQPTIDEAKLAKGDKYVGRVFADVHLPAQQEVGRGLYAHLTRLVEAGDIKPTKLEVLPNGLAGIPEGLQRLKKGVSALKFVARPQETP</sequence>
<dbReference type="Pfam" id="PF08240">
    <property type="entry name" value="ADH_N"/>
    <property type="match status" value="1"/>
</dbReference>
<dbReference type="InterPro" id="IPR013149">
    <property type="entry name" value="ADH-like_C"/>
</dbReference>
<feature type="domain" description="Enoyl reductase (ER)" evidence="1">
    <location>
        <begin position="17"/>
        <end position="347"/>
    </location>
</feature>
<dbReference type="InParanoid" id="K5W3Z2"/>
<dbReference type="InterPro" id="IPR047122">
    <property type="entry name" value="Trans-enoyl_RdTase-like"/>
</dbReference>
<reference evidence="2 3" key="1">
    <citation type="journal article" date="2012" name="BMC Genomics">
        <title>Comparative genomics of the white-rot fungi, Phanerochaete carnosa and P. chrysosporium, to elucidate the genetic basis of the distinct wood types they colonize.</title>
        <authorList>
            <person name="Suzuki H."/>
            <person name="MacDonald J."/>
            <person name="Syed K."/>
            <person name="Salamov A."/>
            <person name="Hori C."/>
            <person name="Aerts A."/>
            <person name="Henrissat B."/>
            <person name="Wiebenga A."/>
            <person name="vanKuyk P.A."/>
            <person name="Barry K."/>
            <person name="Lindquist E."/>
            <person name="LaButti K."/>
            <person name="Lapidus A."/>
            <person name="Lucas S."/>
            <person name="Coutinho P."/>
            <person name="Gong Y."/>
            <person name="Samejima M."/>
            <person name="Mahadevan R."/>
            <person name="Abou-Zaid M."/>
            <person name="de Vries R.P."/>
            <person name="Igarashi K."/>
            <person name="Yadav J.S."/>
            <person name="Grigoriev I.V."/>
            <person name="Master E.R."/>
        </authorList>
    </citation>
    <scope>NUCLEOTIDE SEQUENCE [LARGE SCALE GENOMIC DNA]</scope>
    <source>
        <strain evidence="2 3">HHB-10118-sp</strain>
    </source>
</reference>
<dbReference type="InterPro" id="IPR020843">
    <property type="entry name" value="ER"/>
</dbReference>
<dbReference type="Proteomes" id="UP000008370">
    <property type="component" value="Unassembled WGS sequence"/>
</dbReference>
<dbReference type="GeneID" id="18915664"/>
<dbReference type="Gene3D" id="3.40.50.720">
    <property type="entry name" value="NAD(P)-binding Rossmann-like Domain"/>
    <property type="match status" value="1"/>
</dbReference>
<evidence type="ECO:0000259" key="1">
    <source>
        <dbReference type="SMART" id="SM00829"/>
    </source>
</evidence>
<dbReference type="KEGG" id="pco:PHACADRAFT_253077"/>
<protein>
    <recommendedName>
        <fullName evidence="1">Enoyl reductase (ER) domain-containing protein</fullName>
    </recommendedName>
</protein>
<accession>K5W3Z2</accession>
<dbReference type="RefSeq" id="XP_007393918.1">
    <property type="nucleotide sequence ID" value="XM_007393856.1"/>
</dbReference>
<dbReference type="PANTHER" id="PTHR45348">
    <property type="entry name" value="HYPOTHETICAL OXIDOREDUCTASE (EUROFUNG)"/>
    <property type="match status" value="1"/>
</dbReference>
<dbReference type="SUPFAM" id="SSF51735">
    <property type="entry name" value="NAD(P)-binding Rossmann-fold domains"/>
    <property type="match status" value="1"/>
</dbReference>